<dbReference type="OrthoDB" id="5488419at2"/>
<reference evidence="3 4" key="2">
    <citation type="submission" date="2018-12" db="EMBL/GenBank/DDBJ databases">
        <title>Rhizobacter gummiphilus sp. nov., a rubber-degrading bacterium isolated from the soil of a botanical garden in Japan.</title>
        <authorList>
            <person name="Shunsuke S.S."/>
        </authorList>
    </citation>
    <scope>NUCLEOTIDE SEQUENCE [LARGE SCALE GENOMIC DNA]</scope>
    <source>
        <strain evidence="3 4">S-16</strain>
    </source>
</reference>
<dbReference type="RefSeq" id="WP_124538545.1">
    <property type="nucleotide sequence ID" value="NZ_QUSW01000001.1"/>
</dbReference>
<feature type="domain" description="NADP-dependent oxidoreductase" evidence="2">
    <location>
        <begin position="15"/>
        <end position="313"/>
    </location>
</feature>
<dbReference type="SUPFAM" id="SSF51430">
    <property type="entry name" value="NAD(P)-linked oxidoreductase"/>
    <property type="match status" value="1"/>
</dbReference>
<comment type="caution">
    <text evidence="3">The sequence shown here is derived from an EMBL/GenBank/DDBJ whole genome shotgun (WGS) entry which is preliminary data.</text>
</comment>
<dbReference type="FunFam" id="3.20.20.100:FF:000004">
    <property type="entry name" value="Oxidoreductase, aldo/keto reductase"/>
    <property type="match status" value="1"/>
</dbReference>
<dbReference type="PANTHER" id="PTHR43364:SF6">
    <property type="entry name" value="OXIDOREDUCTASE-RELATED"/>
    <property type="match status" value="1"/>
</dbReference>
<dbReference type="CDD" id="cd19081">
    <property type="entry name" value="AKR_AKR9C1"/>
    <property type="match status" value="1"/>
</dbReference>
<accession>A0A3N7HU70</accession>
<dbReference type="GO" id="GO:0005829">
    <property type="term" value="C:cytosol"/>
    <property type="evidence" value="ECO:0007669"/>
    <property type="project" value="TreeGrafter"/>
</dbReference>
<dbReference type="Proteomes" id="UP000267464">
    <property type="component" value="Unassembled WGS sequence"/>
</dbReference>
<keyword evidence="1" id="KW-0560">Oxidoreductase</keyword>
<gene>
    <name evidence="3" type="ORF">DZC73_02150</name>
</gene>
<organism evidence="3 4">
    <name type="scientific">Piscinibacter terrae</name>
    <dbReference type="NCBI Taxonomy" id="2496871"/>
    <lineage>
        <taxon>Bacteria</taxon>
        <taxon>Pseudomonadati</taxon>
        <taxon>Pseudomonadota</taxon>
        <taxon>Betaproteobacteria</taxon>
        <taxon>Burkholderiales</taxon>
        <taxon>Sphaerotilaceae</taxon>
        <taxon>Piscinibacter</taxon>
    </lineage>
</organism>
<name>A0A3N7HU70_9BURK</name>
<dbReference type="InterPro" id="IPR050523">
    <property type="entry name" value="AKR_Detox_Biosynth"/>
</dbReference>
<dbReference type="InterPro" id="IPR036812">
    <property type="entry name" value="NAD(P)_OxRdtase_dom_sf"/>
</dbReference>
<evidence type="ECO:0000256" key="1">
    <source>
        <dbReference type="ARBA" id="ARBA00023002"/>
    </source>
</evidence>
<keyword evidence="4" id="KW-1185">Reference proteome</keyword>
<sequence>MKLRPLGRSGIEVSPLCFGGNVFGWTADEAASHAMLDRFVDAGFNFIDTANVYSFWVDGHQGGESESVIGRWLRKSGKRDRVVIATKVGMAMPELGEGLDRARIERSVDDSLRRLQTDRIDLFYAHKDDDKTPMEETLAAFDRLVRAGKVRTIGASNFSGARLEQALALSQREGLARYECLQPQYNLVDRQPFESDLAPVCLKHGVAVANFFSLASGFLSGKYHRLEDTEGRARAPRLKNYFNDRGMRILEALLAVSTRLGTTPSTVAIAWTMAQPSITSAIASATSVAQLDELLRAAELRIDAASMAQLQAASAA</sequence>
<dbReference type="InterPro" id="IPR023210">
    <property type="entry name" value="NADP_OxRdtase_dom"/>
</dbReference>
<evidence type="ECO:0000259" key="2">
    <source>
        <dbReference type="Pfam" id="PF00248"/>
    </source>
</evidence>
<proteinExistence type="predicted"/>
<evidence type="ECO:0000313" key="3">
    <source>
        <dbReference type="EMBL" id="RQP25877.1"/>
    </source>
</evidence>
<dbReference type="Gene3D" id="3.20.20.100">
    <property type="entry name" value="NADP-dependent oxidoreductase domain"/>
    <property type="match status" value="1"/>
</dbReference>
<protein>
    <submittedName>
        <fullName evidence="3">Aldo/keto reductase</fullName>
    </submittedName>
</protein>
<dbReference type="AlphaFoldDB" id="A0A3N7HU70"/>
<dbReference type="EMBL" id="QUSW01000001">
    <property type="protein sequence ID" value="RQP25877.1"/>
    <property type="molecule type" value="Genomic_DNA"/>
</dbReference>
<dbReference type="PANTHER" id="PTHR43364">
    <property type="entry name" value="NADH-SPECIFIC METHYLGLYOXAL REDUCTASE-RELATED"/>
    <property type="match status" value="1"/>
</dbReference>
<evidence type="ECO:0000313" key="4">
    <source>
        <dbReference type="Proteomes" id="UP000267464"/>
    </source>
</evidence>
<reference evidence="3 4" key="1">
    <citation type="submission" date="2018-08" db="EMBL/GenBank/DDBJ databases">
        <authorList>
            <person name="Khan S.A."/>
            <person name="Jeon C.O."/>
            <person name="Chun B.H."/>
            <person name="Jeong S.E."/>
        </authorList>
    </citation>
    <scope>NUCLEOTIDE SEQUENCE [LARGE SCALE GENOMIC DNA]</scope>
    <source>
        <strain evidence="3 4">S-16</strain>
    </source>
</reference>
<dbReference type="GO" id="GO:0016491">
    <property type="term" value="F:oxidoreductase activity"/>
    <property type="evidence" value="ECO:0007669"/>
    <property type="project" value="UniProtKB-KW"/>
</dbReference>
<dbReference type="Pfam" id="PF00248">
    <property type="entry name" value="Aldo_ket_red"/>
    <property type="match status" value="1"/>
</dbReference>